<sequence>MSWSALPKEDQNAFDKKAKPRVFKEGDMVLRKILPNIKDQRGKWTPNYEGPYVVKRPFSGEALILTDAEGRDLQYPVNADSAKIFTTTTVEAPMSD</sequence>
<reference evidence="1" key="1">
    <citation type="submission" date="2018-05" db="EMBL/GenBank/DDBJ databases">
        <title>Draft genome of Mucuna pruriens seed.</title>
        <authorList>
            <person name="Nnadi N.E."/>
            <person name="Vos R."/>
            <person name="Hasami M.H."/>
            <person name="Devisetty U.K."/>
            <person name="Aguiy J.C."/>
        </authorList>
    </citation>
    <scope>NUCLEOTIDE SEQUENCE [LARGE SCALE GENOMIC DNA]</scope>
    <source>
        <strain evidence="1">JCA_2017</strain>
    </source>
</reference>
<accession>A0A371ELD7</accession>
<comment type="caution">
    <text evidence="1">The sequence shown here is derived from an EMBL/GenBank/DDBJ whole genome shotgun (WGS) entry which is preliminary data.</text>
</comment>
<protein>
    <submittedName>
        <fullName evidence="1">Uncharacterized protein</fullName>
    </submittedName>
</protein>
<feature type="non-terminal residue" evidence="1">
    <location>
        <position position="1"/>
    </location>
</feature>
<dbReference type="AlphaFoldDB" id="A0A371ELD7"/>
<name>A0A371ELD7_MUCPR</name>
<gene>
    <name evidence="1" type="ORF">CR513_54332</name>
</gene>
<evidence type="ECO:0000313" key="1">
    <source>
        <dbReference type="EMBL" id="RDX66863.1"/>
    </source>
</evidence>
<dbReference type="Proteomes" id="UP000257109">
    <property type="component" value="Unassembled WGS sequence"/>
</dbReference>
<organism evidence="1 2">
    <name type="scientific">Mucuna pruriens</name>
    <name type="common">Velvet bean</name>
    <name type="synonym">Dolichos pruriens</name>
    <dbReference type="NCBI Taxonomy" id="157652"/>
    <lineage>
        <taxon>Eukaryota</taxon>
        <taxon>Viridiplantae</taxon>
        <taxon>Streptophyta</taxon>
        <taxon>Embryophyta</taxon>
        <taxon>Tracheophyta</taxon>
        <taxon>Spermatophyta</taxon>
        <taxon>Magnoliopsida</taxon>
        <taxon>eudicotyledons</taxon>
        <taxon>Gunneridae</taxon>
        <taxon>Pentapetalae</taxon>
        <taxon>rosids</taxon>
        <taxon>fabids</taxon>
        <taxon>Fabales</taxon>
        <taxon>Fabaceae</taxon>
        <taxon>Papilionoideae</taxon>
        <taxon>50 kb inversion clade</taxon>
        <taxon>NPAAA clade</taxon>
        <taxon>indigoferoid/millettioid clade</taxon>
        <taxon>Phaseoleae</taxon>
        <taxon>Mucuna</taxon>
    </lineage>
</organism>
<dbReference type="OrthoDB" id="1162996at2759"/>
<dbReference type="EMBL" id="QJKJ01013244">
    <property type="protein sequence ID" value="RDX66863.1"/>
    <property type="molecule type" value="Genomic_DNA"/>
</dbReference>
<proteinExistence type="predicted"/>
<keyword evidence="2" id="KW-1185">Reference proteome</keyword>
<evidence type="ECO:0000313" key="2">
    <source>
        <dbReference type="Proteomes" id="UP000257109"/>
    </source>
</evidence>